<feature type="domain" description="Glycosyltransferase 2-like" evidence="3">
    <location>
        <begin position="7"/>
        <end position="161"/>
    </location>
</feature>
<evidence type="ECO:0000259" key="3">
    <source>
        <dbReference type="Pfam" id="PF00535"/>
    </source>
</evidence>
<dbReference type="Pfam" id="PF00535">
    <property type="entry name" value="Glycos_transf_2"/>
    <property type="match status" value="1"/>
</dbReference>
<keyword evidence="4" id="KW-0808">Transferase</keyword>
<keyword evidence="5" id="KW-1185">Reference proteome</keyword>
<dbReference type="PANTHER" id="PTHR48090">
    <property type="entry name" value="UNDECAPRENYL-PHOSPHATE 4-DEOXY-4-FORMAMIDO-L-ARABINOSE TRANSFERASE-RELATED"/>
    <property type="match status" value="1"/>
</dbReference>
<accession>A0A3N1XSU2</accession>
<dbReference type="EMBL" id="RJVI01000003">
    <property type="protein sequence ID" value="ROR29709.1"/>
    <property type="molecule type" value="Genomic_DNA"/>
</dbReference>
<dbReference type="InterPro" id="IPR050256">
    <property type="entry name" value="Glycosyltransferase_2"/>
</dbReference>
<evidence type="ECO:0000256" key="2">
    <source>
        <dbReference type="SAM" id="Phobius"/>
    </source>
</evidence>
<dbReference type="Proteomes" id="UP000276634">
    <property type="component" value="Unassembled WGS sequence"/>
</dbReference>
<protein>
    <submittedName>
        <fullName evidence="4">Glycosyltransferase involved in cell wall biosynthesis</fullName>
    </submittedName>
</protein>
<proteinExistence type="predicted"/>
<dbReference type="AlphaFoldDB" id="A0A3N1XSU2"/>
<evidence type="ECO:0000313" key="5">
    <source>
        <dbReference type="Proteomes" id="UP000276634"/>
    </source>
</evidence>
<name>A0A3N1XSU2_9GAMM</name>
<keyword evidence="2" id="KW-1133">Transmembrane helix</keyword>
<dbReference type="SUPFAM" id="SSF53448">
    <property type="entry name" value="Nucleotide-diphospho-sugar transferases"/>
    <property type="match status" value="1"/>
</dbReference>
<organism evidence="4 5">
    <name type="scientific">Inmirania thermothiophila</name>
    <dbReference type="NCBI Taxonomy" id="1750597"/>
    <lineage>
        <taxon>Bacteria</taxon>
        <taxon>Pseudomonadati</taxon>
        <taxon>Pseudomonadota</taxon>
        <taxon>Gammaproteobacteria</taxon>
        <taxon>Chromatiales</taxon>
        <taxon>Ectothiorhodospiraceae</taxon>
        <taxon>Inmirania</taxon>
    </lineage>
</organism>
<dbReference type="InterPro" id="IPR029044">
    <property type="entry name" value="Nucleotide-diphossugar_trans"/>
</dbReference>
<evidence type="ECO:0000256" key="1">
    <source>
        <dbReference type="SAM" id="MobiDB-lite"/>
    </source>
</evidence>
<dbReference type="CDD" id="cd04179">
    <property type="entry name" value="DPM_DPG-synthase_like"/>
    <property type="match status" value="1"/>
</dbReference>
<sequence length="322" mass="34832">MSETTLTVVLPARNEAAAIGKVVRRVRETLGDGAEILVVDDGSTDGTAAVAEAAGARVIRHPYGMGNGAAIKTGARAARGEVLVFMDADGQHDPADIPRLLTKLDEGYAMAVGARSARSQASLGRWAANGFYNRLASYMVGHRVADLTSGFRAVRAERFREFLHLLPNGFSYPTTITMAFFRAGYPVAYVPIEAAARVGRSHIRPLRDGARFLLIIFRVGTLYAPLKLFAPLAALLYVLGLGYYAYTFAAMGRFTNMSALLLTTATVIFLIGLVSEQITQLMYTARGTEAGHDNHPIPQEWRGREPAGERHDHPSGSDHEAV</sequence>
<dbReference type="GO" id="GO:0016740">
    <property type="term" value="F:transferase activity"/>
    <property type="evidence" value="ECO:0007669"/>
    <property type="project" value="UniProtKB-KW"/>
</dbReference>
<feature type="transmembrane region" description="Helical" evidence="2">
    <location>
        <begin position="212"/>
        <end position="245"/>
    </location>
</feature>
<reference evidence="4 5" key="1">
    <citation type="submission" date="2018-11" db="EMBL/GenBank/DDBJ databases">
        <title>Genomic Encyclopedia of Type Strains, Phase IV (KMG-IV): sequencing the most valuable type-strain genomes for metagenomic binning, comparative biology and taxonomic classification.</title>
        <authorList>
            <person name="Goeker M."/>
        </authorList>
    </citation>
    <scope>NUCLEOTIDE SEQUENCE [LARGE SCALE GENOMIC DNA]</scope>
    <source>
        <strain evidence="4 5">DSM 100275</strain>
    </source>
</reference>
<dbReference type="InterPro" id="IPR001173">
    <property type="entry name" value="Glyco_trans_2-like"/>
</dbReference>
<keyword evidence="2" id="KW-0812">Transmembrane</keyword>
<dbReference type="PANTHER" id="PTHR48090:SF7">
    <property type="entry name" value="RFBJ PROTEIN"/>
    <property type="match status" value="1"/>
</dbReference>
<gene>
    <name evidence="4" type="ORF">EDC57_2381</name>
</gene>
<keyword evidence="2" id="KW-0472">Membrane</keyword>
<evidence type="ECO:0000313" key="4">
    <source>
        <dbReference type="EMBL" id="ROR29709.1"/>
    </source>
</evidence>
<feature type="region of interest" description="Disordered" evidence="1">
    <location>
        <begin position="289"/>
        <end position="322"/>
    </location>
</feature>
<dbReference type="Gene3D" id="3.90.550.10">
    <property type="entry name" value="Spore Coat Polysaccharide Biosynthesis Protein SpsA, Chain A"/>
    <property type="match status" value="1"/>
</dbReference>
<feature type="transmembrane region" description="Helical" evidence="2">
    <location>
        <begin position="257"/>
        <end position="274"/>
    </location>
</feature>
<dbReference type="OrthoDB" id="9811884at2"/>
<comment type="caution">
    <text evidence="4">The sequence shown here is derived from an EMBL/GenBank/DDBJ whole genome shotgun (WGS) entry which is preliminary data.</text>
</comment>
<dbReference type="RefSeq" id="WP_123402106.1">
    <property type="nucleotide sequence ID" value="NZ_RJVI01000003.1"/>
</dbReference>